<name>A0A5S3QGY4_9FLAO</name>
<comment type="caution">
    <text evidence="2">The sequence shown here is derived from an EMBL/GenBank/DDBJ whole genome shotgun (WGS) entry which is preliminary data.</text>
</comment>
<evidence type="ECO:0000313" key="2">
    <source>
        <dbReference type="EMBL" id="TMM56795.1"/>
    </source>
</evidence>
<keyword evidence="3" id="KW-1185">Reference proteome</keyword>
<feature type="domain" description="DUF6434" evidence="1">
    <location>
        <begin position="72"/>
        <end position="130"/>
    </location>
</feature>
<dbReference type="Pfam" id="PF20026">
    <property type="entry name" value="DUF6434"/>
    <property type="match status" value="1"/>
</dbReference>
<organism evidence="2 3">
    <name type="scientific">Maribacter algarum</name>
    <name type="common">ex Zhang et al. 2020</name>
    <dbReference type="NCBI Taxonomy" id="2578118"/>
    <lineage>
        <taxon>Bacteria</taxon>
        <taxon>Pseudomonadati</taxon>
        <taxon>Bacteroidota</taxon>
        <taxon>Flavobacteriia</taxon>
        <taxon>Flavobacteriales</taxon>
        <taxon>Flavobacteriaceae</taxon>
        <taxon>Maribacter</taxon>
    </lineage>
</organism>
<protein>
    <submittedName>
        <fullName evidence="2">Cytoplasmic protein</fullName>
    </submittedName>
</protein>
<evidence type="ECO:0000259" key="1">
    <source>
        <dbReference type="Pfam" id="PF20026"/>
    </source>
</evidence>
<sequence length="192" mass="22823">MGRPILDKKITVQNFKDFYWLKVELTKFCSKNGINSDGGKIEISNRIIAYLETGKIPKTKSIKRQKLPNPTEPITKETIIGIEYRSYREKKAFFKAIVGNKFHFTTHLLDYFKKNTGKKTYSDLINEWHKEQRLKRDPNFLKVIAPQFEYNTYIRDFLKDNPNKTRNDAIKFWMIKKSKRGDNKYSKTDLKL</sequence>
<dbReference type="OrthoDB" id="9778090at2"/>
<dbReference type="RefSeq" id="WP_138657779.1">
    <property type="nucleotide sequence ID" value="NZ_VATY01000002.1"/>
</dbReference>
<reference evidence="2 3" key="1">
    <citation type="submission" date="2019-05" db="EMBL/GenBank/DDBJ databases">
        <authorList>
            <person name="Zhang J.-Y."/>
            <person name="Feg X."/>
            <person name="Du Z.-J."/>
        </authorList>
    </citation>
    <scope>NUCLEOTIDE SEQUENCE [LARGE SCALE GENOMIC DNA]</scope>
    <source>
        <strain evidence="2 3">RZ26</strain>
    </source>
</reference>
<proteinExistence type="predicted"/>
<dbReference type="Proteomes" id="UP000310314">
    <property type="component" value="Unassembled WGS sequence"/>
</dbReference>
<accession>A0A5S3QGY4</accession>
<gene>
    <name evidence="2" type="ORF">FEE95_09850</name>
</gene>
<evidence type="ECO:0000313" key="3">
    <source>
        <dbReference type="Proteomes" id="UP000310314"/>
    </source>
</evidence>
<dbReference type="Pfam" id="PF18953">
    <property type="entry name" value="SAP_new25"/>
    <property type="match status" value="1"/>
</dbReference>
<dbReference type="InterPro" id="IPR045492">
    <property type="entry name" value="DUF6434"/>
</dbReference>
<dbReference type="EMBL" id="VATY01000002">
    <property type="protein sequence ID" value="TMM56795.1"/>
    <property type="molecule type" value="Genomic_DNA"/>
</dbReference>
<dbReference type="AlphaFoldDB" id="A0A5S3QGY4"/>